<feature type="transmembrane region" description="Helical" evidence="19">
    <location>
        <begin position="491"/>
        <end position="511"/>
    </location>
</feature>
<evidence type="ECO:0000256" key="10">
    <source>
        <dbReference type="ARBA" id="ARBA00022967"/>
    </source>
</evidence>
<feature type="domain" description="Alanine dehydrogenase/pyridine nucleotide transhydrogenase N-terminal" evidence="21">
    <location>
        <begin position="25"/>
        <end position="160"/>
    </location>
</feature>
<keyword evidence="12" id="KW-0520">NAD</keyword>
<dbReference type="CDD" id="cd05304">
    <property type="entry name" value="Rubrum_tdh"/>
    <property type="match status" value="1"/>
</dbReference>
<dbReference type="GO" id="GO:0006740">
    <property type="term" value="P:NADPH regeneration"/>
    <property type="evidence" value="ECO:0007669"/>
    <property type="project" value="TreeGrafter"/>
</dbReference>
<dbReference type="InterPro" id="IPR024605">
    <property type="entry name" value="NADP_transhyd_a_C"/>
</dbReference>
<feature type="transmembrane region" description="Helical" evidence="19">
    <location>
        <begin position="435"/>
        <end position="454"/>
    </location>
</feature>
<keyword evidence="23" id="KW-1185">Reference proteome</keyword>
<evidence type="ECO:0000256" key="16">
    <source>
        <dbReference type="ARBA" id="ARBA00079788"/>
    </source>
</evidence>
<dbReference type="GO" id="GO:0050661">
    <property type="term" value="F:NADP binding"/>
    <property type="evidence" value="ECO:0007669"/>
    <property type="project" value="TreeGrafter"/>
</dbReference>
<keyword evidence="9" id="KW-0521">NADP</keyword>
<keyword evidence="13 19" id="KW-0472">Membrane</keyword>
<evidence type="ECO:0000256" key="11">
    <source>
        <dbReference type="ARBA" id="ARBA00022989"/>
    </source>
</evidence>
<evidence type="ECO:0000259" key="20">
    <source>
        <dbReference type="SMART" id="SM01002"/>
    </source>
</evidence>
<dbReference type="Pfam" id="PF12769">
    <property type="entry name" value="PNTB_4TM"/>
    <property type="match status" value="1"/>
</dbReference>
<keyword evidence="22" id="KW-0560">Oxidoreductase</keyword>
<comment type="caution">
    <text evidence="22">The sequence shown here is derived from an EMBL/GenBank/DDBJ whole genome shotgun (WGS) entry which is preliminary data.</text>
</comment>
<dbReference type="SUPFAM" id="SSF52283">
    <property type="entry name" value="Formate/glycerate dehydrogenase catalytic domain-like"/>
    <property type="match status" value="1"/>
</dbReference>
<evidence type="ECO:0000256" key="9">
    <source>
        <dbReference type="ARBA" id="ARBA00022857"/>
    </source>
</evidence>
<dbReference type="SMART" id="SM01003">
    <property type="entry name" value="AlaDh_PNT_N"/>
    <property type="match status" value="1"/>
</dbReference>
<evidence type="ECO:0000256" key="1">
    <source>
        <dbReference type="ARBA" id="ARBA00003943"/>
    </source>
</evidence>
<dbReference type="SUPFAM" id="SSF51735">
    <property type="entry name" value="NAD(P)-binding Rossmann-fold domains"/>
    <property type="match status" value="1"/>
</dbReference>
<sequence>MSSTLSPTSAAEAPQPPPANPQCIGVPREIFAGEKRVATVPAVVEKLVKLGFRVSVAAGAGEAASFGDEAYRAAGAQVLPSSAIWAGADILFKVRPPTAEEIQWMHAGQILVGFVWPAQNPELMAQLAAKGLTVLAMDALPRTLSRAQKMDALTSMAGVSGYRAVVEAAHAFGRFFSGQITAAGKVPPAQVFIAGAGVAGLSAIGTAVSLGAVVRANDTRAEAADQVVSLGGTFVPVDYAEEGGGGGGYAKVMSEGFQAAQRQMYAQQAAWADIIITTALIPGKPAPRLITAEMVQAMKPGSVIVDMAAEQGGNCELTVPGEAVVRHGVTIVGYTDLASRLAAQSSTLYANNLLRLTEELCKAKDGHAVVNMEDDAIRGLTVVYQGSISWPAPALAAAPVAKPAAAAATAAAGTAAASPAAAKKRGHGHGAGSPLPARTLAILFAVLALLFWLIGAHAPAAFLGHLTVFVLACFIGYMVVWNVTPALHTPLMSVTNAISSIIAIGALVQIAPPSVVGTDRPGLLIGALAFVALVLTAINMFGGFAVTRRMLAMFRK</sequence>
<feature type="region of interest" description="Disordered" evidence="18">
    <location>
        <begin position="1"/>
        <end position="21"/>
    </location>
</feature>
<keyword evidence="6" id="KW-0997">Cell inner membrane</keyword>
<dbReference type="NCBIfam" id="TIGR00561">
    <property type="entry name" value="pntA"/>
    <property type="match status" value="1"/>
</dbReference>
<feature type="transmembrane region" description="Helical" evidence="19">
    <location>
        <begin position="523"/>
        <end position="546"/>
    </location>
</feature>
<keyword evidence="5" id="KW-1003">Cell membrane</keyword>
<comment type="catalytic activity">
    <reaction evidence="14">
        <text>NAD(+) + NADPH + H(+)(in) = NADH + NADP(+) + H(+)(out)</text>
        <dbReference type="Rhea" id="RHEA:47992"/>
        <dbReference type="ChEBI" id="CHEBI:15378"/>
        <dbReference type="ChEBI" id="CHEBI:57540"/>
        <dbReference type="ChEBI" id="CHEBI:57783"/>
        <dbReference type="ChEBI" id="CHEBI:57945"/>
        <dbReference type="ChEBI" id="CHEBI:58349"/>
        <dbReference type="EC" id="7.1.1.1"/>
    </reaction>
</comment>
<dbReference type="GO" id="GO:0008750">
    <property type="term" value="F:proton-translocating NAD(P)+ transhydrogenase activity"/>
    <property type="evidence" value="ECO:0007669"/>
    <property type="project" value="UniProtKB-EC"/>
</dbReference>
<comment type="similarity">
    <text evidence="3">Belongs to the AlaDH/PNT family.</text>
</comment>
<evidence type="ECO:0000313" key="23">
    <source>
        <dbReference type="Proteomes" id="UP001199260"/>
    </source>
</evidence>
<keyword evidence="11 19" id="KW-1133">Transmembrane helix</keyword>
<dbReference type="PANTHER" id="PTHR10160">
    <property type="entry name" value="NAD(P) TRANSHYDROGENASE"/>
    <property type="match status" value="1"/>
</dbReference>
<evidence type="ECO:0000256" key="19">
    <source>
        <dbReference type="SAM" id="Phobius"/>
    </source>
</evidence>
<gene>
    <name evidence="22" type="ORF">LPW39_08230</name>
</gene>
<dbReference type="InterPro" id="IPR036291">
    <property type="entry name" value="NAD(P)-bd_dom_sf"/>
</dbReference>
<evidence type="ECO:0000313" key="22">
    <source>
        <dbReference type="EMBL" id="MCD2165117.1"/>
    </source>
</evidence>
<dbReference type="SMART" id="SM01002">
    <property type="entry name" value="AlaDh_PNT_C"/>
    <property type="match status" value="1"/>
</dbReference>
<protein>
    <recommendedName>
        <fullName evidence="15">NAD(P) transhydrogenase subunit alpha</fullName>
        <ecNumber evidence="4">7.1.1.1</ecNumber>
    </recommendedName>
    <alternativeName>
        <fullName evidence="17">Nicotinamide nucleotide transhydrogenase subunit alpha</fullName>
    </alternativeName>
    <alternativeName>
        <fullName evidence="16">Pyridine nucleotide transhydrogenase subunit alpha</fullName>
    </alternativeName>
</protein>
<evidence type="ECO:0000256" key="7">
    <source>
        <dbReference type="ARBA" id="ARBA00022692"/>
    </source>
</evidence>
<dbReference type="AlphaFoldDB" id="A0AAW4XSJ7"/>
<keyword evidence="7 19" id="KW-0812">Transmembrane</keyword>
<evidence type="ECO:0000256" key="12">
    <source>
        <dbReference type="ARBA" id="ARBA00023027"/>
    </source>
</evidence>
<dbReference type="EMBL" id="JAJNCT010000009">
    <property type="protein sequence ID" value="MCD2165117.1"/>
    <property type="molecule type" value="Genomic_DNA"/>
</dbReference>
<evidence type="ECO:0000256" key="6">
    <source>
        <dbReference type="ARBA" id="ARBA00022519"/>
    </source>
</evidence>
<keyword evidence="10" id="KW-1278">Translocase</keyword>
<dbReference type="GO" id="GO:0016491">
    <property type="term" value="F:oxidoreductase activity"/>
    <property type="evidence" value="ECO:0007669"/>
    <property type="project" value="UniProtKB-KW"/>
</dbReference>
<accession>A0AAW4XSJ7</accession>
<evidence type="ECO:0000256" key="3">
    <source>
        <dbReference type="ARBA" id="ARBA00005689"/>
    </source>
</evidence>
<evidence type="ECO:0000256" key="4">
    <source>
        <dbReference type="ARBA" id="ARBA00012943"/>
    </source>
</evidence>
<dbReference type="GO" id="GO:0005886">
    <property type="term" value="C:plasma membrane"/>
    <property type="evidence" value="ECO:0007669"/>
    <property type="project" value="UniProtKB-SubCell"/>
</dbReference>
<dbReference type="InterPro" id="IPR026255">
    <property type="entry name" value="NADP_transhyd_a"/>
</dbReference>
<organism evidence="22 23">
    <name type="scientific">Comamonas koreensis</name>
    <dbReference type="NCBI Taxonomy" id="160825"/>
    <lineage>
        <taxon>Bacteria</taxon>
        <taxon>Pseudomonadati</taxon>
        <taxon>Pseudomonadota</taxon>
        <taxon>Betaproteobacteria</taxon>
        <taxon>Burkholderiales</taxon>
        <taxon>Comamonadaceae</taxon>
        <taxon>Comamonas</taxon>
    </lineage>
</organism>
<dbReference type="FunFam" id="3.40.50.720:FF:000028">
    <property type="entry name" value="NAD(P) transhydrogenase subunit alpha"/>
    <property type="match status" value="1"/>
</dbReference>
<evidence type="ECO:0000256" key="13">
    <source>
        <dbReference type="ARBA" id="ARBA00023136"/>
    </source>
</evidence>
<dbReference type="EC" id="7.1.1.1" evidence="4"/>
<proteinExistence type="inferred from homology"/>
<dbReference type="PIRSF" id="PIRSF000203">
    <property type="entry name" value="NADP_transhydrogenase_alpha"/>
    <property type="match status" value="1"/>
</dbReference>
<feature type="domain" description="Alanine dehydrogenase/pyridine nucleotide transhydrogenase NAD(H)-binding" evidence="20">
    <location>
        <begin position="169"/>
        <end position="333"/>
    </location>
</feature>
<name>A0AAW4XSJ7_9BURK</name>
<feature type="transmembrane region" description="Helical" evidence="19">
    <location>
        <begin position="460"/>
        <end position="479"/>
    </location>
</feature>
<evidence type="ECO:0000256" key="14">
    <source>
        <dbReference type="ARBA" id="ARBA00048202"/>
    </source>
</evidence>
<comment type="function">
    <text evidence="1">The transhydrogenation between NADH and NADP is coupled to respiration and ATP hydrolysis and functions as a proton pump across the membrane.</text>
</comment>
<dbReference type="PANTHER" id="PTHR10160:SF19">
    <property type="entry name" value="PROTON-TRANSLOCATING NAD(P)(+) TRANSHYDROGENASE"/>
    <property type="match status" value="1"/>
</dbReference>
<evidence type="ECO:0000259" key="21">
    <source>
        <dbReference type="SMART" id="SM01003"/>
    </source>
</evidence>
<dbReference type="RefSeq" id="WP_230773380.1">
    <property type="nucleotide sequence ID" value="NZ_JAJNCT010000009.1"/>
</dbReference>
<evidence type="ECO:0000256" key="5">
    <source>
        <dbReference type="ARBA" id="ARBA00022475"/>
    </source>
</evidence>
<evidence type="ECO:0000256" key="15">
    <source>
        <dbReference type="ARBA" id="ARBA00071831"/>
    </source>
</evidence>
<comment type="subcellular location">
    <subcellularLocation>
        <location evidence="2">Cell inner membrane</location>
        <topology evidence="2">Multi-pass membrane protein</topology>
    </subcellularLocation>
</comment>
<reference evidence="22 23" key="1">
    <citation type="submission" date="2021-11" db="EMBL/GenBank/DDBJ databases">
        <title>Genome sequence.</title>
        <authorList>
            <person name="Sun Q."/>
        </authorList>
    </citation>
    <scope>NUCLEOTIDE SEQUENCE [LARGE SCALE GENOMIC DNA]</scope>
    <source>
        <strain evidence="22 23">KCTC 12005</strain>
    </source>
</reference>
<dbReference type="InterPro" id="IPR007886">
    <property type="entry name" value="AlaDH/PNT_N"/>
</dbReference>
<keyword evidence="8" id="KW-0547">Nucleotide-binding</keyword>
<evidence type="ECO:0000256" key="2">
    <source>
        <dbReference type="ARBA" id="ARBA00004429"/>
    </source>
</evidence>
<evidence type="ECO:0000256" key="18">
    <source>
        <dbReference type="SAM" id="MobiDB-lite"/>
    </source>
</evidence>
<dbReference type="Gene3D" id="3.40.50.720">
    <property type="entry name" value="NAD(P)-binding Rossmann-like Domain"/>
    <property type="match status" value="2"/>
</dbReference>
<evidence type="ECO:0000256" key="17">
    <source>
        <dbReference type="ARBA" id="ARBA00083734"/>
    </source>
</evidence>
<dbReference type="Pfam" id="PF01262">
    <property type="entry name" value="AlaDh_PNT_C"/>
    <property type="match status" value="1"/>
</dbReference>
<dbReference type="InterPro" id="IPR007698">
    <property type="entry name" value="AlaDH/PNT_NAD(H)-bd"/>
</dbReference>
<dbReference type="Pfam" id="PF05222">
    <property type="entry name" value="AlaDh_PNT_N"/>
    <property type="match status" value="1"/>
</dbReference>
<dbReference type="NCBIfam" id="NF006942">
    <property type="entry name" value="PRK09424.1"/>
    <property type="match status" value="1"/>
</dbReference>
<evidence type="ECO:0000256" key="8">
    <source>
        <dbReference type="ARBA" id="ARBA00022741"/>
    </source>
</evidence>
<dbReference type="Proteomes" id="UP001199260">
    <property type="component" value="Unassembled WGS sequence"/>
</dbReference>